<dbReference type="InterPro" id="IPR006660">
    <property type="entry name" value="Arsenate_reductase-like"/>
</dbReference>
<sequence>MFYVKKRVVFYEKPGCAGNKRQKEVLRANRVEFEVKSMLEEKWNTQTLNSFFYGLEKEQIINQFAPQVKSGELNIENYTKEELINLMIKEPLLIKRPLIEVDDIRICGFDIPKLNLALNLELDTNKEIDTCQSSDSCTTV</sequence>
<dbReference type="EMBL" id="PDKJ01000003">
    <property type="protein sequence ID" value="RXJ69361.1"/>
    <property type="molecule type" value="Genomic_DNA"/>
</dbReference>
<dbReference type="PROSITE" id="PS51353">
    <property type="entry name" value="ARSC"/>
    <property type="match status" value="1"/>
</dbReference>
<comment type="caution">
    <text evidence="3">The sequence shown here is derived from an EMBL/GenBank/DDBJ whole genome shotgun (WGS) entry which is preliminary data.</text>
</comment>
<dbReference type="InterPro" id="IPR006503">
    <property type="entry name" value="Nase-assoc"/>
</dbReference>
<organism evidence="3 4">
    <name type="scientific">Halarcobacter ebronensis</name>
    <dbReference type="NCBI Taxonomy" id="1462615"/>
    <lineage>
        <taxon>Bacteria</taxon>
        <taxon>Pseudomonadati</taxon>
        <taxon>Campylobacterota</taxon>
        <taxon>Epsilonproteobacteria</taxon>
        <taxon>Campylobacterales</taxon>
        <taxon>Arcobacteraceae</taxon>
        <taxon>Halarcobacter</taxon>
    </lineage>
</organism>
<dbReference type="Proteomes" id="UP000290172">
    <property type="component" value="Unassembled WGS sequence"/>
</dbReference>
<evidence type="ECO:0000256" key="1">
    <source>
        <dbReference type="ARBA" id="ARBA00007198"/>
    </source>
</evidence>
<evidence type="ECO:0000256" key="2">
    <source>
        <dbReference type="PROSITE-ProRule" id="PRU01282"/>
    </source>
</evidence>
<dbReference type="RefSeq" id="WP_128979679.1">
    <property type="nucleotide sequence ID" value="NZ_PDKJ01000003.1"/>
</dbReference>
<dbReference type="SUPFAM" id="SSF52833">
    <property type="entry name" value="Thioredoxin-like"/>
    <property type="match status" value="1"/>
</dbReference>
<dbReference type="InterPro" id="IPR036249">
    <property type="entry name" value="Thioredoxin-like_sf"/>
</dbReference>
<reference evidence="3 4" key="1">
    <citation type="submission" date="2017-10" db="EMBL/GenBank/DDBJ databases">
        <title>Genomics of the genus Arcobacter.</title>
        <authorList>
            <person name="Perez-Cataluna A."/>
            <person name="Figueras M.J."/>
        </authorList>
    </citation>
    <scope>NUCLEOTIDE SEQUENCE [LARGE SCALE GENOMIC DNA]</scope>
    <source>
        <strain evidence="3 4">CECT 8993</strain>
    </source>
</reference>
<name>A0A4Q0YK00_9BACT</name>
<dbReference type="PANTHER" id="PTHR30041">
    <property type="entry name" value="ARSENATE REDUCTASE"/>
    <property type="match status" value="1"/>
</dbReference>
<dbReference type="PANTHER" id="PTHR30041:SF8">
    <property type="entry name" value="PROTEIN YFFB"/>
    <property type="match status" value="1"/>
</dbReference>
<evidence type="ECO:0000313" key="3">
    <source>
        <dbReference type="EMBL" id="RXJ69361.1"/>
    </source>
</evidence>
<comment type="similarity">
    <text evidence="1 2">Belongs to the ArsC family.</text>
</comment>
<accession>A0A4Q0YK00</accession>
<gene>
    <name evidence="3" type="ORF">CRV08_04990</name>
</gene>
<evidence type="ECO:0000313" key="4">
    <source>
        <dbReference type="Proteomes" id="UP000290172"/>
    </source>
</evidence>
<dbReference type="AlphaFoldDB" id="A0A4Q0YK00"/>
<protein>
    <submittedName>
        <fullName evidence="3">Arsenate reductase family protein</fullName>
    </submittedName>
</protein>
<dbReference type="NCBIfam" id="TIGR01616">
    <property type="entry name" value="nitro_assoc"/>
    <property type="match status" value="1"/>
</dbReference>
<dbReference type="Pfam" id="PF03960">
    <property type="entry name" value="ArsC"/>
    <property type="match status" value="1"/>
</dbReference>
<dbReference type="Gene3D" id="3.40.30.10">
    <property type="entry name" value="Glutaredoxin"/>
    <property type="match status" value="1"/>
</dbReference>
<proteinExistence type="inferred from homology"/>